<reference evidence="4 5" key="1">
    <citation type="submission" date="2019-11" db="EMBL/GenBank/DDBJ databases">
        <title>Identification of a novel strain.</title>
        <authorList>
            <person name="Xu Q."/>
            <person name="Wang G."/>
        </authorList>
    </citation>
    <scope>NUCLEOTIDE SEQUENCE [LARGE SCALE GENOMIC DNA]</scope>
    <source>
        <strain evidence="5">xq</strain>
    </source>
</reference>
<dbReference type="InterPro" id="IPR022935">
    <property type="entry name" value="ClpS"/>
</dbReference>
<comment type="function">
    <text evidence="1">Involved in the modulation of the specificity of the ClpAP-mediated ATP-dependent protein degradation.</text>
</comment>
<dbReference type="GO" id="GO:0030163">
    <property type="term" value="P:protein catabolic process"/>
    <property type="evidence" value="ECO:0007669"/>
    <property type="project" value="InterPro"/>
</dbReference>
<dbReference type="PANTHER" id="PTHR33473:SF19">
    <property type="entry name" value="ATP-DEPENDENT CLP PROTEASE ADAPTER PROTEIN CLPS"/>
    <property type="match status" value="1"/>
</dbReference>
<dbReference type="NCBIfam" id="NF000672">
    <property type="entry name" value="PRK00033.1-5"/>
    <property type="match status" value="1"/>
</dbReference>
<sequence>MTKTLALGHRRLVTRGAKNDPPGREPPGKDRGNEDGRTGIATKTRPKTKKPSLYKVLLLNDDYTPMEFVVLVLEKYFAKGRDEATRIMLHVHHKGVGVCGVYPYEVAETKVTQVMDFSRQNGHPLQCTMEKE</sequence>
<dbReference type="FunFam" id="3.30.1390.10:FF:000002">
    <property type="entry name" value="ATP-dependent Clp protease adapter protein ClpS"/>
    <property type="match status" value="1"/>
</dbReference>
<accession>A0A6I3KM38</accession>
<keyword evidence="5" id="KW-1185">Reference proteome</keyword>
<organism evidence="4 5">
    <name type="scientific">Hyphomicrobium album</name>
    <dbReference type="NCBI Taxonomy" id="2665159"/>
    <lineage>
        <taxon>Bacteria</taxon>
        <taxon>Pseudomonadati</taxon>
        <taxon>Pseudomonadota</taxon>
        <taxon>Alphaproteobacteria</taxon>
        <taxon>Hyphomicrobiales</taxon>
        <taxon>Hyphomicrobiaceae</taxon>
        <taxon>Hyphomicrobium</taxon>
    </lineage>
</organism>
<comment type="subunit">
    <text evidence="1">Binds to the N-terminal domain of the chaperone ClpA.</text>
</comment>
<evidence type="ECO:0000256" key="1">
    <source>
        <dbReference type="HAMAP-Rule" id="MF_00302"/>
    </source>
</evidence>
<feature type="compositionally biased region" description="Basic and acidic residues" evidence="2">
    <location>
        <begin position="17"/>
        <end position="37"/>
    </location>
</feature>
<protein>
    <recommendedName>
        <fullName evidence="1">ATP-dependent Clp protease adapter protein ClpS</fullName>
    </recommendedName>
</protein>
<dbReference type="Proteomes" id="UP000440694">
    <property type="component" value="Unassembled WGS sequence"/>
</dbReference>
<dbReference type="PANTHER" id="PTHR33473">
    <property type="entry name" value="ATP-DEPENDENT CLP PROTEASE ADAPTER PROTEIN CLPS1, CHLOROPLASTIC"/>
    <property type="match status" value="1"/>
</dbReference>
<dbReference type="GO" id="GO:0006508">
    <property type="term" value="P:proteolysis"/>
    <property type="evidence" value="ECO:0007669"/>
    <property type="project" value="UniProtKB-UniRule"/>
</dbReference>
<evidence type="ECO:0000259" key="3">
    <source>
        <dbReference type="Pfam" id="PF02617"/>
    </source>
</evidence>
<comment type="caution">
    <text evidence="4">The sequence shown here is derived from an EMBL/GenBank/DDBJ whole genome shotgun (WGS) entry which is preliminary data.</text>
</comment>
<dbReference type="RefSeq" id="WP_154738289.1">
    <property type="nucleotide sequence ID" value="NZ_WMBQ01000001.1"/>
</dbReference>
<dbReference type="GO" id="GO:0008233">
    <property type="term" value="F:peptidase activity"/>
    <property type="evidence" value="ECO:0007669"/>
    <property type="project" value="UniProtKB-KW"/>
</dbReference>
<gene>
    <name evidence="1 4" type="primary">clpS</name>
    <name evidence="4" type="ORF">GIW81_05470</name>
</gene>
<dbReference type="Gene3D" id="3.30.1390.10">
    <property type="match status" value="1"/>
</dbReference>
<name>A0A6I3KM38_9HYPH</name>
<dbReference type="AlphaFoldDB" id="A0A6I3KM38"/>
<dbReference type="HAMAP" id="MF_00302">
    <property type="entry name" value="ClpS"/>
    <property type="match status" value="1"/>
</dbReference>
<proteinExistence type="inferred from homology"/>
<evidence type="ECO:0000256" key="2">
    <source>
        <dbReference type="SAM" id="MobiDB-lite"/>
    </source>
</evidence>
<dbReference type="EMBL" id="WMBQ01000001">
    <property type="protein sequence ID" value="MTD93781.1"/>
    <property type="molecule type" value="Genomic_DNA"/>
</dbReference>
<evidence type="ECO:0000313" key="5">
    <source>
        <dbReference type="Proteomes" id="UP000440694"/>
    </source>
</evidence>
<comment type="similarity">
    <text evidence="1">Belongs to the ClpS family.</text>
</comment>
<dbReference type="InterPro" id="IPR014719">
    <property type="entry name" value="Ribosomal_bL12_C/ClpS-like"/>
</dbReference>
<feature type="region of interest" description="Disordered" evidence="2">
    <location>
        <begin position="1"/>
        <end position="48"/>
    </location>
</feature>
<keyword evidence="4" id="KW-0378">Hydrolase</keyword>
<keyword evidence="4" id="KW-0645">Protease</keyword>
<feature type="domain" description="Adaptor protein ClpS core" evidence="3">
    <location>
        <begin position="49"/>
        <end position="128"/>
    </location>
</feature>
<dbReference type="Pfam" id="PF02617">
    <property type="entry name" value="ClpS"/>
    <property type="match status" value="1"/>
</dbReference>
<evidence type="ECO:0000313" key="4">
    <source>
        <dbReference type="EMBL" id="MTD93781.1"/>
    </source>
</evidence>
<dbReference type="NCBIfam" id="NF000669">
    <property type="entry name" value="PRK00033.1-2"/>
    <property type="match status" value="1"/>
</dbReference>
<dbReference type="SUPFAM" id="SSF54736">
    <property type="entry name" value="ClpS-like"/>
    <property type="match status" value="1"/>
</dbReference>
<dbReference type="InterPro" id="IPR003769">
    <property type="entry name" value="ClpS_core"/>
</dbReference>